<dbReference type="SMART" id="SM00086">
    <property type="entry name" value="PAC"/>
    <property type="match status" value="1"/>
</dbReference>
<dbReference type="SUPFAM" id="SSF55785">
    <property type="entry name" value="PYP-like sensor domain (PAS domain)"/>
    <property type="match status" value="2"/>
</dbReference>
<dbReference type="PROSITE" id="PS50113">
    <property type="entry name" value="PAC"/>
    <property type="match status" value="1"/>
</dbReference>
<evidence type="ECO:0000313" key="9">
    <source>
        <dbReference type="EMBL" id="SEL15746.1"/>
    </source>
</evidence>
<dbReference type="InterPro" id="IPR014285">
    <property type="entry name" value="N_fixation_neg-reg_NifL"/>
</dbReference>
<dbReference type="InterPro" id="IPR003594">
    <property type="entry name" value="HATPase_dom"/>
</dbReference>
<evidence type="ECO:0000259" key="7">
    <source>
        <dbReference type="PROSITE" id="PS50112"/>
    </source>
</evidence>
<dbReference type="CDD" id="cd00130">
    <property type="entry name" value="PAS"/>
    <property type="match status" value="1"/>
</dbReference>
<dbReference type="Gene3D" id="3.30.450.20">
    <property type="entry name" value="PAS domain"/>
    <property type="match status" value="2"/>
</dbReference>
<dbReference type="PROSITE" id="PS50109">
    <property type="entry name" value="HIS_KIN"/>
    <property type="match status" value="1"/>
</dbReference>
<sequence>MTRPHHPFQPANDHTIRVGEGALPARLFFEAVEQSSMAISITDAKANILYANPAFTRVTGYEASEVMGENESLLSDRRTPSLVYETLWGRLRQLKPWTGVLVNRRKDGSRYLAELSIAPVLDAQGHLTHYLGMHRDVTEMHQLEEQVRHQKALIESVVDAEPVVIALLDEAGKVVLDNQEYKKLAGDMRGQEPAEAFLSALSESMGEAFEKARSSGQGFVDHEVQFDPGAGHAPRWFSCSGTWIRERDSSADAFFEPRKVEYLMLVAKEVTELKRQQEEMRMNALRALTAESELVESMRETLTGAIYQMQGPVNMIAAATQLLERRQGEGATDPLLTVLQDALASGRQALQTLENCVPEERDEAIAPVNLNGLLREVLGLSTRRLLTSGVVVDWDPAPVLPNVLGREGRLRGMFKQLVDNALDALDDSGTGQREIRIATRALEDGVQVIIQDSGPGIPESMRLRVFEPFVSTKGRSGGGAGMGLPMVQEVVNQHAGLVEVDPSCQQGCRIRLEFPNASQRKL</sequence>
<dbReference type="PROSITE" id="PS50112">
    <property type="entry name" value="PAS"/>
    <property type="match status" value="1"/>
</dbReference>
<dbReference type="RefSeq" id="WP_090253894.1">
    <property type="nucleotide sequence ID" value="NZ_FOAA01000010.1"/>
</dbReference>
<feature type="domain" description="PAS" evidence="7">
    <location>
        <begin position="24"/>
        <end position="70"/>
    </location>
</feature>
<keyword evidence="5" id="KW-0418">Kinase</keyword>
<evidence type="ECO:0000256" key="5">
    <source>
        <dbReference type="ARBA" id="ARBA00022777"/>
    </source>
</evidence>
<dbReference type="Gene3D" id="3.30.565.10">
    <property type="entry name" value="Histidine kinase-like ATPase, C-terminal domain"/>
    <property type="match status" value="1"/>
</dbReference>
<proteinExistence type="predicted"/>
<dbReference type="PRINTS" id="PR00344">
    <property type="entry name" value="BCTRLSENSOR"/>
</dbReference>
<gene>
    <name evidence="9" type="ORF">SAMN05444515_11082</name>
</gene>
<feature type="domain" description="Histidine kinase" evidence="6">
    <location>
        <begin position="304"/>
        <end position="518"/>
    </location>
</feature>
<dbReference type="PANTHER" id="PTHR43304">
    <property type="entry name" value="PHYTOCHROME-LIKE PROTEIN CPH1"/>
    <property type="match status" value="1"/>
</dbReference>
<keyword evidence="10" id="KW-1185">Reference proteome</keyword>
<dbReference type="SMART" id="SM00387">
    <property type="entry name" value="HATPase_c"/>
    <property type="match status" value="1"/>
</dbReference>
<dbReference type="STRING" id="1396821.SAMN05444515_11082"/>
<reference evidence="10" key="1">
    <citation type="submission" date="2016-10" db="EMBL/GenBank/DDBJ databases">
        <authorList>
            <person name="Varghese N."/>
            <person name="Submissions S."/>
        </authorList>
    </citation>
    <scope>NUCLEOTIDE SEQUENCE [LARGE SCALE GENOMIC DNA]</scope>
    <source>
        <strain evidence="10">DSM 241</strain>
    </source>
</reference>
<keyword evidence="4" id="KW-0808">Transferase</keyword>
<organism evidence="9 10">
    <name type="scientific">Ectothiorhodospira marina</name>
    <dbReference type="NCBI Taxonomy" id="1396821"/>
    <lineage>
        <taxon>Bacteria</taxon>
        <taxon>Pseudomonadati</taxon>
        <taxon>Pseudomonadota</taxon>
        <taxon>Gammaproteobacteria</taxon>
        <taxon>Chromatiales</taxon>
        <taxon>Ectothiorhodospiraceae</taxon>
        <taxon>Ectothiorhodospira</taxon>
    </lineage>
</organism>
<dbReference type="InterPro" id="IPR013767">
    <property type="entry name" value="PAS_fold"/>
</dbReference>
<dbReference type="Pfam" id="PF02518">
    <property type="entry name" value="HATPase_c"/>
    <property type="match status" value="1"/>
</dbReference>
<dbReference type="PANTHER" id="PTHR43304:SF1">
    <property type="entry name" value="PAC DOMAIN-CONTAINING PROTEIN"/>
    <property type="match status" value="1"/>
</dbReference>
<evidence type="ECO:0000259" key="6">
    <source>
        <dbReference type="PROSITE" id="PS50109"/>
    </source>
</evidence>
<evidence type="ECO:0000256" key="1">
    <source>
        <dbReference type="ARBA" id="ARBA00000085"/>
    </source>
</evidence>
<dbReference type="InterPro" id="IPR000014">
    <property type="entry name" value="PAS"/>
</dbReference>
<dbReference type="InterPro" id="IPR001610">
    <property type="entry name" value="PAC"/>
</dbReference>
<dbReference type="EMBL" id="FOAA01000010">
    <property type="protein sequence ID" value="SEL15746.1"/>
    <property type="molecule type" value="Genomic_DNA"/>
</dbReference>
<evidence type="ECO:0000256" key="3">
    <source>
        <dbReference type="ARBA" id="ARBA00022553"/>
    </source>
</evidence>
<dbReference type="Proteomes" id="UP000199256">
    <property type="component" value="Unassembled WGS sequence"/>
</dbReference>
<dbReference type="NCBIfam" id="TIGR02938">
    <property type="entry name" value="nifL_nitrog"/>
    <property type="match status" value="1"/>
</dbReference>
<feature type="domain" description="PAC" evidence="8">
    <location>
        <begin position="95"/>
        <end position="149"/>
    </location>
</feature>
<keyword evidence="3" id="KW-0597">Phosphoprotein</keyword>
<comment type="catalytic activity">
    <reaction evidence="1">
        <text>ATP + protein L-histidine = ADP + protein N-phospho-L-histidine.</text>
        <dbReference type="EC" id="2.7.13.3"/>
    </reaction>
</comment>
<dbReference type="InterPro" id="IPR035965">
    <property type="entry name" value="PAS-like_dom_sf"/>
</dbReference>
<dbReference type="OrthoDB" id="7991996at2"/>
<name>A0A1H7MWM3_9GAMM</name>
<dbReference type="InterPro" id="IPR004358">
    <property type="entry name" value="Sig_transdc_His_kin-like_C"/>
</dbReference>
<dbReference type="EC" id="2.7.13.3" evidence="2"/>
<protein>
    <recommendedName>
        <fullName evidence="2">histidine kinase</fullName>
        <ecNumber evidence="2">2.7.13.3</ecNumber>
    </recommendedName>
</protein>
<evidence type="ECO:0000259" key="8">
    <source>
        <dbReference type="PROSITE" id="PS50113"/>
    </source>
</evidence>
<evidence type="ECO:0000313" key="10">
    <source>
        <dbReference type="Proteomes" id="UP000199256"/>
    </source>
</evidence>
<dbReference type="GO" id="GO:0004673">
    <property type="term" value="F:protein histidine kinase activity"/>
    <property type="evidence" value="ECO:0007669"/>
    <property type="project" value="UniProtKB-EC"/>
</dbReference>
<dbReference type="InterPro" id="IPR052162">
    <property type="entry name" value="Sensor_kinase/Photoreceptor"/>
</dbReference>
<dbReference type="AlphaFoldDB" id="A0A1H7MWM3"/>
<dbReference type="GO" id="GO:0007165">
    <property type="term" value="P:signal transduction"/>
    <property type="evidence" value="ECO:0007669"/>
    <property type="project" value="InterPro"/>
</dbReference>
<dbReference type="SMART" id="SM00091">
    <property type="entry name" value="PAS"/>
    <property type="match status" value="2"/>
</dbReference>
<evidence type="ECO:0000256" key="4">
    <source>
        <dbReference type="ARBA" id="ARBA00022679"/>
    </source>
</evidence>
<dbReference type="InterPro" id="IPR000700">
    <property type="entry name" value="PAS-assoc_C"/>
</dbReference>
<dbReference type="GO" id="GO:0009399">
    <property type="term" value="P:nitrogen fixation"/>
    <property type="evidence" value="ECO:0007669"/>
    <property type="project" value="InterPro"/>
</dbReference>
<dbReference type="Pfam" id="PF00989">
    <property type="entry name" value="PAS"/>
    <property type="match status" value="1"/>
</dbReference>
<dbReference type="NCBIfam" id="TIGR00229">
    <property type="entry name" value="sensory_box"/>
    <property type="match status" value="1"/>
</dbReference>
<accession>A0A1H7MWM3</accession>
<dbReference type="GO" id="GO:0006355">
    <property type="term" value="P:regulation of DNA-templated transcription"/>
    <property type="evidence" value="ECO:0007669"/>
    <property type="project" value="InterPro"/>
</dbReference>
<dbReference type="InterPro" id="IPR005467">
    <property type="entry name" value="His_kinase_dom"/>
</dbReference>
<dbReference type="InterPro" id="IPR036890">
    <property type="entry name" value="HATPase_C_sf"/>
</dbReference>
<evidence type="ECO:0000256" key="2">
    <source>
        <dbReference type="ARBA" id="ARBA00012438"/>
    </source>
</evidence>
<dbReference type="SUPFAM" id="SSF55874">
    <property type="entry name" value="ATPase domain of HSP90 chaperone/DNA topoisomerase II/histidine kinase"/>
    <property type="match status" value="1"/>
</dbReference>